<keyword evidence="8" id="KW-0804">Transcription</keyword>
<reference evidence="12 13" key="1">
    <citation type="journal article" date="2018" name="MBio">
        <title>Comparative Genomics Reveals the Core Gene Toolbox for the Fungus-Insect Symbiosis.</title>
        <authorList>
            <person name="Wang Y."/>
            <person name="Stata M."/>
            <person name="Wang W."/>
            <person name="Stajich J.E."/>
            <person name="White M.M."/>
            <person name="Moncalvo J.M."/>
        </authorList>
    </citation>
    <scope>NUCLEOTIDE SEQUENCE [LARGE SCALE GENOMIC DNA]</scope>
    <source>
        <strain evidence="12 13">SC-DP-2</strain>
    </source>
</reference>
<evidence type="ECO:0000313" key="12">
    <source>
        <dbReference type="EMBL" id="PVV04063.1"/>
    </source>
</evidence>
<keyword evidence="7" id="KW-0805">Transcription regulation</keyword>
<evidence type="ECO:0000256" key="8">
    <source>
        <dbReference type="ARBA" id="ARBA00023163"/>
    </source>
</evidence>
<comment type="similarity">
    <text evidence="2">Belongs to the histone deacetylase family. HD type 2 subfamily.</text>
</comment>
<evidence type="ECO:0000256" key="7">
    <source>
        <dbReference type="ARBA" id="ARBA00023015"/>
    </source>
</evidence>
<evidence type="ECO:0000256" key="3">
    <source>
        <dbReference type="ARBA" id="ARBA00012111"/>
    </source>
</evidence>
<dbReference type="SUPFAM" id="SSF52768">
    <property type="entry name" value="Arginase/deacetylase"/>
    <property type="match status" value="1"/>
</dbReference>
<evidence type="ECO:0000256" key="4">
    <source>
        <dbReference type="ARBA" id="ARBA00022491"/>
    </source>
</evidence>
<dbReference type="PANTHER" id="PTHR10625:SF5">
    <property type="entry name" value="HISTONE DEACETYLASE"/>
    <property type="match status" value="1"/>
</dbReference>
<dbReference type="Gene3D" id="3.40.800.20">
    <property type="entry name" value="Histone deacetylase domain"/>
    <property type="match status" value="2"/>
</dbReference>
<feature type="domain" description="Histone deacetylase" evidence="11">
    <location>
        <begin position="220"/>
        <end position="362"/>
    </location>
</feature>
<dbReference type="Proteomes" id="UP000245609">
    <property type="component" value="Unassembled WGS sequence"/>
</dbReference>
<evidence type="ECO:0000256" key="2">
    <source>
        <dbReference type="ARBA" id="ARBA00007738"/>
    </source>
</evidence>
<organism evidence="12 13">
    <name type="scientific">Smittium megazygosporum</name>
    <dbReference type="NCBI Taxonomy" id="133381"/>
    <lineage>
        <taxon>Eukaryota</taxon>
        <taxon>Fungi</taxon>
        <taxon>Fungi incertae sedis</taxon>
        <taxon>Zoopagomycota</taxon>
        <taxon>Kickxellomycotina</taxon>
        <taxon>Harpellomycetes</taxon>
        <taxon>Harpellales</taxon>
        <taxon>Legeriomycetaceae</taxon>
        <taxon>Smittium</taxon>
    </lineage>
</organism>
<dbReference type="GO" id="GO:0040029">
    <property type="term" value="P:epigenetic regulation of gene expression"/>
    <property type="evidence" value="ECO:0007669"/>
    <property type="project" value="TreeGrafter"/>
</dbReference>
<dbReference type="InterPro" id="IPR023801">
    <property type="entry name" value="His_deacetylse_dom"/>
</dbReference>
<keyword evidence="5" id="KW-0378">Hydrolase</keyword>
<feature type="region of interest" description="Disordered" evidence="10">
    <location>
        <begin position="383"/>
        <end position="405"/>
    </location>
</feature>
<dbReference type="Pfam" id="PF00850">
    <property type="entry name" value="Hist_deacetyl"/>
    <property type="match status" value="2"/>
</dbReference>
<evidence type="ECO:0000256" key="5">
    <source>
        <dbReference type="ARBA" id="ARBA00022801"/>
    </source>
</evidence>
<feature type="compositionally biased region" description="Polar residues" evidence="10">
    <location>
        <begin position="383"/>
        <end position="395"/>
    </location>
</feature>
<dbReference type="EMBL" id="MBFS01000165">
    <property type="protein sequence ID" value="PVV04063.1"/>
    <property type="molecule type" value="Genomic_DNA"/>
</dbReference>
<accession>A0A2T9ZHI6</accession>
<dbReference type="GO" id="GO:0000118">
    <property type="term" value="C:histone deacetylase complex"/>
    <property type="evidence" value="ECO:0007669"/>
    <property type="project" value="TreeGrafter"/>
</dbReference>
<feature type="region of interest" description="Disordered" evidence="10">
    <location>
        <begin position="49"/>
        <end position="72"/>
    </location>
</feature>
<keyword evidence="6" id="KW-0156">Chromatin regulator</keyword>
<name>A0A2T9ZHI6_9FUNG</name>
<keyword evidence="13" id="KW-1185">Reference proteome</keyword>
<dbReference type="OrthoDB" id="424012at2759"/>
<evidence type="ECO:0000256" key="1">
    <source>
        <dbReference type="ARBA" id="ARBA00004123"/>
    </source>
</evidence>
<keyword evidence="9" id="KW-0539">Nucleus</keyword>
<keyword evidence="4" id="KW-0678">Repressor</keyword>
<dbReference type="PANTHER" id="PTHR10625">
    <property type="entry name" value="HISTONE DEACETYLASE HDAC1-RELATED"/>
    <property type="match status" value="1"/>
</dbReference>
<feature type="domain" description="Histone deacetylase" evidence="11">
    <location>
        <begin position="114"/>
        <end position="219"/>
    </location>
</feature>
<dbReference type="STRING" id="133381.A0A2T9ZHI6"/>
<gene>
    <name evidence="12" type="ORF">BB560_001445</name>
</gene>
<dbReference type="GO" id="GO:0141221">
    <property type="term" value="F:histone deacetylase activity, hydrolytic mechanism"/>
    <property type="evidence" value="ECO:0007669"/>
    <property type="project" value="UniProtKB-EC"/>
</dbReference>
<dbReference type="AlphaFoldDB" id="A0A2T9ZHI6"/>
<comment type="caution">
    <text evidence="12">The sequence shown here is derived from an EMBL/GenBank/DDBJ whole genome shotgun (WGS) entry which is preliminary data.</text>
</comment>
<dbReference type="InterPro" id="IPR037138">
    <property type="entry name" value="His_deacetylse_dom_sf"/>
</dbReference>
<dbReference type="InterPro" id="IPR023696">
    <property type="entry name" value="Ureohydrolase_dom_sf"/>
</dbReference>
<feature type="compositionally biased region" description="Polar residues" evidence="10">
    <location>
        <begin position="61"/>
        <end position="72"/>
    </location>
</feature>
<evidence type="ECO:0000256" key="10">
    <source>
        <dbReference type="SAM" id="MobiDB-lite"/>
    </source>
</evidence>
<protein>
    <recommendedName>
        <fullName evidence="3">histone deacetylase</fullName>
        <ecNumber evidence="3">3.5.1.98</ecNumber>
    </recommendedName>
</protein>
<proteinExistence type="inferred from homology"/>
<sequence length="453" mass="51796">MNDSADKPIFPKVGYIFDSRFKAHRELVDNVYLDSIDIRGNSLRELEKQKRERFNSKKSHYNSWNQDSRSSKYGWNKKKRDYNRWRDSNPRDDYYQYNDSSSHSLQEKAHINDDPDRAFAIYSILESSGYLKNLIKVKSNLATYEQITAVHSEDHYKTISSTSIMEENRIIEAEAKYDSVFFNRDTFYCAKLCAGSVTQICLETARGNIDSGFAITRPPDIHHGNGLQQIFFNDKDVLYFSIHRYENAEFYPLSEEASARYVGRSEGSSEMNDGDYLYVMEKLLIPMAREFDPEFIIVACGFDAAQGDQVGMCHVTPKCYSVMTHVLLTIANSGSGGKLVFVLEGGYNLEAVANSALACIKTMLWIPFDEGFVPKASPPVRSANDTYSGNKSSKPFTPKPRANYDSKDSEIKKLVENVVYLPFLSKFSPSTECFSIVEQVLKVHKPYWDFLKE</sequence>
<evidence type="ECO:0000259" key="11">
    <source>
        <dbReference type="Pfam" id="PF00850"/>
    </source>
</evidence>
<evidence type="ECO:0000256" key="6">
    <source>
        <dbReference type="ARBA" id="ARBA00022853"/>
    </source>
</evidence>
<evidence type="ECO:0000256" key="9">
    <source>
        <dbReference type="ARBA" id="ARBA00023242"/>
    </source>
</evidence>
<evidence type="ECO:0000313" key="13">
    <source>
        <dbReference type="Proteomes" id="UP000245609"/>
    </source>
</evidence>
<comment type="subcellular location">
    <subcellularLocation>
        <location evidence="1">Nucleus</location>
    </subcellularLocation>
</comment>
<dbReference type="EC" id="3.5.1.98" evidence="3"/>